<dbReference type="Gene3D" id="3.30.450.20">
    <property type="entry name" value="PAS domain"/>
    <property type="match status" value="3"/>
</dbReference>
<dbReference type="PRINTS" id="PR00996">
    <property type="entry name" value="CHERMTFRASE"/>
</dbReference>
<dbReference type="PANTHER" id="PTHR24422:SF27">
    <property type="entry name" value="PROTEIN-GLUTAMATE O-METHYLTRANSFERASE"/>
    <property type="match status" value="1"/>
</dbReference>
<dbReference type="GO" id="GO:0008757">
    <property type="term" value="F:S-adenosylmethionine-dependent methyltransferase activity"/>
    <property type="evidence" value="ECO:0007669"/>
    <property type="project" value="InterPro"/>
</dbReference>
<comment type="caution">
    <text evidence="19">The sequence shown here is derived from an EMBL/GenBank/DDBJ whole genome shotgun (WGS) entry which is preliminary data.</text>
</comment>
<dbReference type="EMBL" id="QPMK01000005">
    <property type="protein sequence ID" value="RDD66569.1"/>
    <property type="molecule type" value="Genomic_DNA"/>
</dbReference>
<feature type="active site" evidence="14">
    <location>
        <position position="73"/>
    </location>
</feature>
<feature type="domain" description="PAC" evidence="16">
    <location>
        <begin position="847"/>
        <end position="898"/>
    </location>
</feature>
<dbReference type="Pfam" id="PF07536">
    <property type="entry name" value="HWE_HK"/>
    <property type="match status" value="1"/>
</dbReference>
<evidence type="ECO:0000256" key="3">
    <source>
        <dbReference type="ARBA" id="ARBA00022543"/>
    </source>
</evidence>
<dbReference type="Pfam" id="PF08447">
    <property type="entry name" value="PAS_3"/>
    <property type="match status" value="2"/>
</dbReference>
<evidence type="ECO:0000259" key="18">
    <source>
        <dbReference type="PROSITE" id="PS50123"/>
    </source>
</evidence>
<keyword evidence="10" id="KW-0418">Kinase</keyword>
<feature type="domain" description="CheB-type methylesterase" evidence="17">
    <location>
        <begin position="61"/>
        <end position="250"/>
    </location>
</feature>
<dbReference type="SUPFAM" id="SSF53335">
    <property type="entry name" value="S-adenosyl-L-methionine-dependent methyltransferases"/>
    <property type="match status" value="1"/>
</dbReference>
<dbReference type="Gene3D" id="2.10.70.100">
    <property type="match status" value="2"/>
</dbReference>
<dbReference type="Gene3D" id="3.30.565.10">
    <property type="entry name" value="Histidine kinase-like ATPase, C-terminal domain"/>
    <property type="match status" value="1"/>
</dbReference>
<keyword evidence="5" id="KW-0716">Sensory transduction</keyword>
<dbReference type="SUPFAM" id="SSF55785">
    <property type="entry name" value="PYP-like sensor domain (PAS domain)"/>
    <property type="match status" value="3"/>
</dbReference>
<dbReference type="GO" id="GO:0008984">
    <property type="term" value="F:protein-glutamate methylesterase activity"/>
    <property type="evidence" value="ECO:0007669"/>
    <property type="project" value="InterPro"/>
</dbReference>
<dbReference type="PROSITE" id="PS50122">
    <property type="entry name" value="CHEB"/>
    <property type="match status" value="1"/>
</dbReference>
<evidence type="ECO:0000256" key="1">
    <source>
        <dbReference type="ARBA" id="ARBA00000085"/>
    </source>
</evidence>
<dbReference type="GO" id="GO:0009881">
    <property type="term" value="F:photoreceptor activity"/>
    <property type="evidence" value="ECO:0007669"/>
    <property type="project" value="UniProtKB-KW"/>
</dbReference>
<dbReference type="InterPro" id="IPR029063">
    <property type="entry name" value="SAM-dependent_MTases_sf"/>
</dbReference>
<dbReference type="GO" id="GO:0004673">
    <property type="term" value="F:protein histidine kinase activity"/>
    <property type="evidence" value="ECO:0007669"/>
    <property type="project" value="UniProtKB-EC"/>
</dbReference>
<dbReference type="SMART" id="SM00911">
    <property type="entry name" value="HWE_HK"/>
    <property type="match status" value="1"/>
</dbReference>
<keyword evidence="3" id="KW-0600">Photoreceptor protein</keyword>
<dbReference type="Pfam" id="PF13596">
    <property type="entry name" value="PAS_10"/>
    <property type="match status" value="1"/>
</dbReference>
<dbReference type="NCBIfam" id="TIGR00229">
    <property type="entry name" value="sensory_box"/>
    <property type="match status" value="1"/>
</dbReference>
<dbReference type="SMART" id="SM00086">
    <property type="entry name" value="PAC"/>
    <property type="match status" value="2"/>
</dbReference>
<keyword evidence="4" id="KW-0597">Phosphoprotein</keyword>
<dbReference type="Pfam" id="PF01339">
    <property type="entry name" value="CheB_methylest"/>
    <property type="match status" value="1"/>
</dbReference>
<evidence type="ECO:0000256" key="7">
    <source>
        <dbReference type="ARBA" id="ARBA00022643"/>
    </source>
</evidence>
<name>A0A369TMP5_9RHOB</name>
<dbReference type="InterPro" id="IPR011102">
    <property type="entry name" value="Sig_transdc_His_kinase_HWE"/>
</dbReference>
<dbReference type="InterPro" id="IPR000014">
    <property type="entry name" value="PAS"/>
</dbReference>
<feature type="domain" description="CheR-type methyltransferase" evidence="18">
    <location>
        <begin position="258"/>
        <end position="530"/>
    </location>
</feature>
<reference evidence="19 20" key="1">
    <citation type="submission" date="2018-07" db="EMBL/GenBank/DDBJ databases">
        <title>Thalassococcus profundi sp. nov., a marine bacterium isolated from deep seawater of Okinawa Trough.</title>
        <authorList>
            <person name="Yu M."/>
        </authorList>
    </citation>
    <scope>NUCLEOTIDE SEQUENCE [LARGE SCALE GENOMIC DNA]</scope>
    <source>
        <strain evidence="19 20">WRAS1</strain>
    </source>
</reference>
<keyword evidence="12" id="KW-0157">Chromophore</keyword>
<dbReference type="GO" id="GO:0006935">
    <property type="term" value="P:chemotaxis"/>
    <property type="evidence" value="ECO:0007669"/>
    <property type="project" value="UniProtKB-UniRule"/>
</dbReference>
<keyword evidence="14" id="KW-0145">Chemotaxis</keyword>
<evidence type="ECO:0000256" key="14">
    <source>
        <dbReference type="PROSITE-ProRule" id="PRU00050"/>
    </source>
</evidence>
<keyword evidence="11" id="KW-0067">ATP-binding</keyword>
<dbReference type="InterPro" id="IPR001610">
    <property type="entry name" value="PAC"/>
</dbReference>
<dbReference type="InterPro" id="IPR050903">
    <property type="entry name" value="Bact_Chemotaxis_MeTrfase"/>
</dbReference>
<keyword evidence="15" id="KW-0175">Coiled coil</keyword>
<feature type="domain" description="PAC" evidence="16">
    <location>
        <begin position="975"/>
        <end position="1026"/>
    </location>
</feature>
<dbReference type="InterPro" id="IPR022641">
    <property type="entry name" value="CheR_N"/>
</dbReference>
<dbReference type="GO" id="GO:0000156">
    <property type="term" value="F:phosphorelay response regulator activity"/>
    <property type="evidence" value="ECO:0007669"/>
    <property type="project" value="InterPro"/>
</dbReference>
<comment type="catalytic activity">
    <reaction evidence="1">
        <text>ATP + protein L-histidine = ADP + protein N-phospho-L-histidine.</text>
        <dbReference type="EC" id="2.7.13.3"/>
    </reaction>
</comment>
<protein>
    <recommendedName>
        <fullName evidence="2">histidine kinase</fullName>
        <ecNumber evidence="2">2.7.13.3</ecNumber>
    </recommendedName>
</protein>
<feature type="active site" evidence="14">
    <location>
        <position position="100"/>
    </location>
</feature>
<dbReference type="InterPro" id="IPR035965">
    <property type="entry name" value="PAS-like_dom_sf"/>
</dbReference>
<keyword evidence="13" id="KW-0675">Receptor</keyword>
<sequence>MAPKAALRSPSAAASRRDRASDPVVTACVPVAGLCSIPSSDRQTVALWFAVHPTGVCVTDRTEIRGIVGIGASAGGLEALAELVAEIPERCGLAFVIVQHLSPDHPSIMHELLGSHTALQVRKIEHGMAVAPDTIFVIPSGQALEIMSGRFRLKPRDNTVGVRTPIDGFLTSLARAYGEMASCVILSGTGTDGTMGLKAIKAAGGIALVQEAASARFPGMPDSAAATGVVDARLAPGDVPANLISMLNHRDEVRNGHRKDHVFAAIESRLPDVIDLLNTQDGQDFSNYKPGTMVRRIERRMMLQLQTDIESYLSLLRRDADERTRLLQDFLIGVTRFFRDPKAFAALTEHVIEPLLARDQNRFRIWVPGCSTGEEAYSIGILFSEALRQADDRRELQIFGTDIDLNSLRHARSAMYSDATLESVPEDLIKRYFIAHKGHYQVASRLRERVAFAPHNLLRDPPFSRIDIISCRNLLIYLNTEGQGAVMPRFHYALCNSGFLFLGPSESVESRGSYFNVVSRDHRIYRRNDTVSVGFSALTGRRPPQSTMPQRHIDTTDTALFEAPSVTPDYETQIDQYFLNRHAPPYFVVNASDEVSYLSGTLGPYVRPAKGALSARLEDLLSREIRSVLRPLLARVREDGGTAFETVSLTIEGAAPTARITVESLPFADGDMMVVIQPVARSETDPGQPSPETALSLHSAEEELARVRRRLNASEAGHAVAEQELRSANEELLSMNEELQSSNEELETSREELQSINEELETINAELSENNSQLNEVNSDLKNVLDSTDIAKLILAQGLIVRRFTRTAQNILHIDDRDIGRKVTDLKWQIDYPELADDVTRVEQTLQVVDREIANPATGVFYQVRVRPYRRIDDRLDGCIITFFDVTRRKRAELDLRESRERLAAALAAGNLGVHVYYPQTGKLVWDDRMREIWNVGADREIDYDLFMDRIHPDDREATQAAVDAAFDPRGDGTYNAEYRVLQSDGAPIWVRADGSVTLENGKPVRLVGTVKDITERHEAEQRMQAYAARLELTYEVTGIGAWQWEVRDDVSVWTPNMFDLLGAPREAKPSLATFASYILDEDRDRVVRELETAMDTGALFDSQFHIRRGDGEERVLVGKGRIIYNRSREPESMIGINFDVTDDVEKEARRDLLTSELNHRVKNSLATIQSIASQTIRHAPDMESFKQSFMGRIRAISRAHDLLINLDDREGTVADLVVSQVGPYASETDRQLQARGPRIQLGPSVAHGLGLVLHELASNASKYGALSREGGRVEIDWSRTTLDDVPALHLVWREIGGPPVEPPERTGFGTVLIADSLTHSLGGASRIDYARDGLVAEIDCKLRSGDDG</sequence>
<dbReference type="Gene3D" id="3.40.50.150">
    <property type="entry name" value="Vaccinia Virus protein VP39"/>
    <property type="match status" value="1"/>
</dbReference>
<dbReference type="InterPro" id="IPR000700">
    <property type="entry name" value="PAS-assoc_C"/>
</dbReference>
<keyword evidence="6" id="KW-0285">Flavoprotein</keyword>
<dbReference type="PROSITE" id="PS50123">
    <property type="entry name" value="CHER"/>
    <property type="match status" value="1"/>
</dbReference>
<dbReference type="InterPro" id="IPR000673">
    <property type="entry name" value="Sig_transdc_resp-reg_Me-estase"/>
</dbReference>
<evidence type="ECO:0000256" key="8">
    <source>
        <dbReference type="ARBA" id="ARBA00022679"/>
    </source>
</evidence>
<accession>A0A369TMP5</accession>
<evidence type="ECO:0000256" key="13">
    <source>
        <dbReference type="ARBA" id="ARBA00023170"/>
    </source>
</evidence>
<evidence type="ECO:0000256" key="10">
    <source>
        <dbReference type="ARBA" id="ARBA00022777"/>
    </source>
</evidence>
<keyword evidence="20" id="KW-1185">Reference proteome</keyword>
<dbReference type="InterPro" id="IPR036890">
    <property type="entry name" value="HATPase_C_sf"/>
</dbReference>
<dbReference type="Pfam" id="PF03705">
    <property type="entry name" value="CheR_N"/>
    <property type="match status" value="1"/>
</dbReference>
<dbReference type="CDD" id="cd16434">
    <property type="entry name" value="CheB-CheR_fusion"/>
    <property type="match status" value="1"/>
</dbReference>
<dbReference type="GO" id="GO:0005524">
    <property type="term" value="F:ATP binding"/>
    <property type="evidence" value="ECO:0007669"/>
    <property type="project" value="UniProtKB-KW"/>
</dbReference>
<organism evidence="19 20">
    <name type="scientific">Thalassococcus profundi</name>
    <dbReference type="NCBI Taxonomy" id="2282382"/>
    <lineage>
        <taxon>Bacteria</taxon>
        <taxon>Pseudomonadati</taxon>
        <taxon>Pseudomonadota</taxon>
        <taxon>Alphaproteobacteria</taxon>
        <taxon>Rhodobacterales</taxon>
        <taxon>Roseobacteraceae</taxon>
        <taxon>Thalassococcus</taxon>
    </lineage>
</organism>
<dbReference type="InterPro" id="IPR000780">
    <property type="entry name" value="CheR_MeTrfase"/>
</dbReference>
<keyword evidence="8" id="KW-0808">Transferase</keyword>
<keyword evidence="14" id="KW-0378">Hydrolase</keyword>
<evidence type="ECO:0000259" key="16">
    <source>
        <dbReference type="PROSITE" id="PS50113"/>
    </source>
</evidence>
<dbReference type="InterPro" id="IPR022642">
    <property type="entry name" value="CheR_C"/>
</dbReference>
<proteinExistence type="predicted"/>
<dbReference type="CDD" id="cd00130">
    <property type="entry name" value="PAS"/>
    <property type="match status" value="2"/>
</dbReference>
<dbReference type="EC" id="2.7.13.3" evidence="2"/>
<dbReference type="GO" id="GO:0005737">
    <property type="term" value="C:cytoplasm"/>
    <property type="evidence" value="ECO:0007669"/>
    <property type="project" value="InterPro"/>
</dbReference>
<evidence type="ECO:0000256" key="11">
    <source>
        <dbReference type="ARBA" id="ARBA00022840"/>
    </source>
</evidence>
<dbReference type="PANTHER" id="PTHR24422">
    <property type="entry name" value="CHEMOTAXIS PROTEIN METHYLTRANSFERASE"/>
    <property type="match status" value="1"/>
</dbReference>
<dbReference type="SUPFAM" id="SSF47757">
    <property type="entry name" value="Chemotaxis receptor methyltransferase CheR, N-terminal domain"/>
    <property type="match status" value="1"/>
</dbReference>
<dbReference type="Gene3D" id="3.40.50.180">
    <property type="entry name" value="Methylesterase CheB, C-terminal domain"/>
    <property type="match status" value="1"/>
</dbReference>
<evidence type="ECO:0000256" key="2">
    <source>
        <dbReference type="ARBA" id="ARBA00012438"/>
    </source>
</evidence>
<keyword evidence="7" id="KW-0288">FMN</keyword>
<evidence type="ECO:0000256" key="4">
    <source>
        <dbReference type="ARBA" id="ARBA00022553"/>
    </source>
</evidence>
<feature type="active site" evidence="14">
    <location>
        <position position="192"/>
    </location>
</feature>
<evidence type="ECO:0000256" key="5">
    <source>
        <dbReference type="ARBA" id="ARBA00022606"/>
    </source>
</evidence>
<dbReference type="InterPro" id="IPR035909">
    <property type="entry name" value="CheB_C"/>
</dbReference>
<dbReference type="Proteomes" id="UP000253977">
    <property type="component" value="Unassembled WGS sequence"/>
</dbReference>
<evidence type="ECO:0000256" key="15">
    <source>
        <dbReference type="SAM" id="Coils"/>
    </source>
</evidence>
<evidence type="ECO:0000256" key="9">
    <source>
        <dbReference type="ARBA" id="ARBA00022741"/>
    </source>
</evidence>
<dbReference type="PROSITE" id="PS50113">
    <property type="entry name" value="PAC"/>
    <property type="match status" value="2"/>
</dbReference>
<evidence type="ECO:0000313" key="20">
    <source>
        <dbReference type="Proteomes" id="UP000253977"/>
    </source>
</evidence>
<dbReference type="SMART" id="SM00091">
    <property type="entry name" value="PAS"/>
    <property type="match status" value="3"/>
</dbReference>
<evidence type="ECO:0000259" key="17">
    <source>
        <dbReference type="PROSITE" id="PS50122"/>
    </source>
</evidence>
<dbReference type="Pfam" id="PF01739">
    <property type="entry name" value="CheR"/>
    <property type="match status" value="1"/>
</dbReference>
<dbReference type="SMART" id="SM00138">
    <property type="entry name" value="MeTrc"/>
    <property type="match status" value="1"/>
</dbReference>
<evidence type="ECO:0000256" key="6">
    <source>
        <dbReference type="ARBA" id="ARBA00022630"/>
    </source>
</evidence>
<dbReference type="SUPFAM" id="SSF52738">
    <property type="entry name" value="Methylesterase CheB, C-terminal domain"/>
    <property type="match status" value="1"/>
</dbReference>
<evidence type="ECO:0000256" key="12">
    <source>
        <dbReference type="ARBA" id="ARBA00022991"/>
    </source>
</evidence>
<gene>
    <name evidence="19" type="ORF">DU478_08980</name>
</gene>
<feature type="coiled-coil region" evidence="15">
    <location>
        <begin position="697"/>
        <end position="784"/>
    </location>
</feature>
<keyword evidence="9" id="KW-0547">Nucleotide-binding</keyword>
<dbReference type="InterPro" id="IPR013655">
    <property type="entry name" value="PAS_fold_3"/>
</dbReference>
<evidence type="ECO:0000313" key="19">
    <source>
        <dbReference type="EMBL" id="RDD66569.1"/>
    </source>
</evidence>